<feature type="domain" description="Ribosome maturation factor RimM PRC barrel" evidence="7">
    <location>
        <begin position="103"/>
        <end position="176"/>
    </location>
</feature>
<evidence type="ECO:0000256" key="5">
    <source>
        <dbReference type="HAMAP-Rule" id="MF_00014"/>
    </source>
</evidence>
<dbReference type="RefSeq" id="WP_094983729.1">
    <property type="nucleotide sequence ID" value="NZ_NHNI01000001.1"/>
</dbReference>
<dbReference type="HAMAP" id="MF_00014">
    <property type="entry name" value="Ribosome_mat_RimM"/>
    <property type="match status" value="1"/>
</dbReference>
<comment type="subcellular location">
    <subcellularLocation>
        <location evidence="5">Cytoplasm</location>
    </subcellularLocation>
</comment>
<keyword evidence="2 5" id="KW-0690">Ribosome biogenesis</keyword>
<dbReference type="InterPro" id="IPR011033">
    <property type="entry name" value="PRC_barrel-like_sf"/>
</dbReference>
<dbReference type="Pfam" id="PF24986">
    <property type="entry name" value="PRC_RimM"/>
    <property type="match status" value="1"/>
</dbReference>
<dbReference type="InterPro" id="IPR009000">
    <property type="entry name" value="Transl_B-barrel_sf"/>
</dbReference>
<dbReference type="STRING" id="1209072.GCA_000766945_02265"/>
<accession>A0A266Q7S0</accession>
<dbReference type="PANTHER" id="PTHR33692:SF1">
    <property type="entry name" value="RIBOSOME MATURATION FACTOR RIMM"/>
    <property type="match status" value="1"/>
</dbReference>
<comment type="similarity">
    <text evidence="5">Belongs to the RimM family.</text>
</comment>
<dbReference type="SUPFAM" id="SSF50346">
    <property type="entry name" value="PRC-barrel domain"/>
    <property type="match status" value="1"/>
</dbReference>
<feature type="domain" description="RimM N-terminal" evidence="6">
    <location>
        <begin position="11"/>
        <end position="91"/>
    </location>
</feature>
<dbReference type="InterPro" id="IPR002676">
    <property type="entry name" value="RimM_N"/>
</dbReference>
<dbReference type="PANTHER" id="PTHR33692">
    <property type="entry name" value="RIBOSOME MATURATION FACTOR RIMM"/>
    <property type="match status" value="1"/>
</dbReference>
<dbReference type="GO" id="GO:0006364">
    <property type="term" value="P:rRNA processing"/>
    <property type="evidence" value="ECO:0007669"/>
    <property type="project" value="UniProtKB-UniRule"/>
</dbReference>
<protein>
    <recommendedName>
        <fullName evidence="5">Ribosome maturation factor RimM</fullName>
    </recommendedName>
</protein>
<reference evidence="9" key="1">
    <citation type="submission" date="2017-05" db="EMBL/GenBank/DDBJ databases">
        <authorList>
            <person name="Barney B.M."/>
        </authorList>
    </citation>
    <scope>NUCLEOTIDE SEQUENCE [LARGE SCALE GENOMIC DNA]</scope>
    <source>
        <strain evidence="9">PSBB022</strain>
    </source>
</reference>
<dbReference type="AlphaFoldDB" id="A0A266Q7S0"/>
<dbReference type="Gene3D" id="2.30.30.240">
    <property type="entry name" value="PRC-barrel domain"/>
    <property type="match status" value="1"/>
</dbReference>
<dbReference type="GO" id="GO:0042274">
    <property type="term" value="P:ribosomal small subunit biogenesis"/>
    <property type="evidence" value="ECO:0007669"/>
    <property type="project" value="UniProtKB-UniRule"/>
</dbReference>
<evidence type="ECO:0000313" key="9">
    <source>
        <dbReference type="Proteomes" id="UP000216101"/>
    </source>
</evidence>
<evidence type="ECO:0000256" key="1">
    <source>
        <dbReference type="ARBA" id="ARBA00022490"/>
    </source>
</evidence>
<proteinExistence type="inferred from homology"/>
<comment type="domain">
    <text evidence="5">The PRC barrel domain binds ribosomal protein uS19.</text>
</comment>
<evidence type="ECO:0000256" key="3">
    <source>
        <dbReference type="ARBA" id="ARBA00022552"/>
    </source>
</evidence>
<evidence type="ECO:0000259" key="6">
    <source>
        <dbReference type="Pfam" id="PF01782"/>
    </source>
</evidence>
<dbReference type="EMBL" id="NHNI01000001">
    <property type="protein sequence ID" value="OZY85937.1"/>
    <property type="molecule type" value="Genomic_DNA"/>
</dbReference>
<dbReference type="Proteomes" id="UP000216101">
    <property type="component" value="Unassembled WGS sequence"/>
</dbReference>
<comment type="subunit">
    <text evidence="5">Binds ribosomal protein uS19.</text>
</comment>
<comment type="caution">
    <text evidence="8">The sequence shown here is derived from an EMBL/GenBank/DDBJ whole genome shotgun (WGS) entry which is preliminary data.</text>
</comment>
<dbReference type="eggNOG" id="COG0806">
    <property type="taxonomic scope" value="Bacteria"/>
</dbReference>
<dbReference type="InterPro" id="IPR056792">
    <property type="entry name" value="PRC_RimM"/>
</dbReference>
<dbReference type="SUPFAM" id="SSF50447">
    <property type="entry name" value="Translation proteins"/>
    <property type="match status" value="1"/>
</dbReference>
<dbReference type="NCBIfam" id="TIGR02273">
    <property type="entry name" value="16S_RimM"/>
    <property type="match status" value="1"/>
</dbReference>
<sequence>MSVESSNLVNVGRITAVYGVKGWVKVHSYTEPQENLFEYHPWFLKTKHGVKKIEIDDARPHGDAFVAHIVGVDDRDLALQYTAADIAIERDLLPELDDGEYYWSQLEGLVVFTQFDGKRQRLGTISKIMETGANDVLVVVADAESIDKRERLIPYVPEQFVLSVDLDAGEMLVDWDPEF</sequence>
<keyword evidence="9" id="KW-1185">Reference proteome</keyword>
<dbReference type="Pfam" id="PF01782">
    <property type="entry name" value="RimM"/>
    <property type="match status" value="1"/>
</dbReference>
<comment type="function">
    <text evidence="5">An accessory protein needed during the final step in the assembly of 30S ribosomal subunit, possibly for assembly of the head region. Essential for efficient processing of 16S rRNA. May be needed both before and after RbfA during the maturation of 16S rRNA. It has affinity for free ribosomal 30S subunits but not for 70S ribosomes.</text>
</comment>
<organism evidence="8 9">
    <name type="scientific">Cellvibrio mixtus</name>
    <dbReference type="NCBI Taxonomy" id="39650"/>
    <lineage>
        <taxon>Bacteria</taxon>
        <taxon>Pseudomonadati</taxon>
        <taxon>Pseudomonadota</taxon>
        <taxon>Gammaproteobacteria</taxon>
        <taxon>Cellvibrionales</taxon>
        <taxon>Cellvibrionaceae</taxon>
        <taxon>Cellvibrio</taxon>
    </lineage>
</organism>
<keyword evidence="1 5" id="KW-0963">Cytoplasm</keyword>
<dbReference type="GO" id="GO:0005737">
    <property type="term" value="C:cytoplasm"/>
    <property type="evidence" value="ECO:0007669"/>
    <property type="project" value="UniProtKB-SubCell"/>
</dbReference>
<evidence type="ECO:0000256" key="2">
    <source>
        <dbReference type="ARBA" id="ARBA00022517"/>
    </source>
</evidence>
<keyword evidence="3 5" id="KW-0698">rRNA processing</keyword>
<keyword evidence="4 5" id="KW-0143">Chaperone</keyword>
<dbReference type="GO" id="GO:0043022">
    <property type="term" value="F:ribosome binding"/>
    <property type="evidence" value="ECO:0007669"/>
    <property type="project" value="InterPro"/>
</dbReference>
<dbReference type="Gene3D" id="2.40.30.60">
    <property type="entry name" value="RimM"/>
    <property type="match status" value="1"/>
</dbReference>
<evidence type="ECO:0000313" key="8">
    <source>
        <dbReference type="EMBL" id="OZY85937.1"/>
    </source>
</evidence>
<dbReference type="GO" id="GO:0005840">
    <property type="term" value="C:ribosome"/>
    <property type="evidence" value="ECO:0007669"/>
    <property type="project" value="InterPro"/>
</dbReference>
<gene>
    <name evidence="5" type="primary">rimM</name>
    <name evidence="8" type="ORF">CBP51_02570</name>
</gene>
<evidence type="ECO:0000256" key="4">
    <source>
        <dbReference type="ARBA" id="ARBA00023186"/>
    </source>
</evidence>
<dbReference type="InterPro" id="IPR036976">
    <property type="entry name" value="RimM_N_sf"/>
</dbReference>
<name>A0A266Q7S0_9GAMM</name>
<dbReference type="InterPro" id="IPR011961">
    <property type="entry name" value="RimM"/>
</dbReference>
<evidence type="ECO:0000259" key="7">
    <source>
        <dbReference type="Pfam" id="PF24986"/>
    </source>
</evidence>